<dbReference type="Pfam" id="PF04488">
    <property type="entry name" value="Gly_transf_sug"/>
    <property type="match status" value="1"/>
</dbReference>
<keyword evidence="4" id="KW-1185">Reference proteome</keyword>
<feature type="transmembrane region" description="Helical" evidence="2">
    <location>
        <begin position="7"/>
        <end position="25"/>
    </location>
</feature>
<evidence type="ECO:0000313" key="3">
    <source>
        <dbReference type="EMBL" id="CCH42384.1"/>
    </source>
</evidence>
<keyword evidence="2" id="KW-0812">Transmembrane</keyword>
<accession>K0KLZ7</accession>
<comment type="similarity">
    <text evidence="1">Belongs to the glycosyltransferase 32 family.</text>
</comment>
<keyword evidence="2" id="KW-0472">Membrane</keyword>
<organism evidence="3 4">
    <name type="scientific">Wickerhamomyces ciferrii (strain ATCC 14091 / BCRC 22168 / CBS 111 / JCM 3599 / NBRC 0793 / NRRL Y-1031 F-60-10)</name>
    <name type="common">Yeast</name>
    <name type="synonym">Pichia ciferrii</name>
    <dbReference type="NCBI Taxonomy" id="1206466"/>
    <lineage>
        <taxon>Eukaryota</taxon>
        <taxon>Fungi</taxon>
        <taxon>Dikarya</taxon>
        <taxon>Ascomycota</taxon>
        <taxon>Saccharomycotina</taxon>
        <taxon>Saccharomycetes</taxon>
        <taxon>Phaffomycetales</taxon>
        <taxon>Wickerhamomycetaceae</taxon>
        <taxon>Wickerhamomyces</taxon>
    </lineage>
</organism>
<keyword evidence="3" id="KW-0808">Transferase</keyword>
<gene>
    <name evidence="3" type="ORF">BN7_1929</name>
</gene>
<dbReference type="eggNOG" id="ENOG502SPIQ">
    <property type="taxonomic scope" value="Eukaryota"/>
</dbReference>
<dbReference type="EMBL" id="CAIF01000043">
    <property type="protein sequence ID" value="CCH42384.1"/>
    <property type="molecule type" value="Genomic_DNA"/>
</dbReference>
<name>K0KLZ7_WICCF</name>
<evidence type="ECO:0000313" key="4">
    <source>
        <dbReference type="Proteomes" id="UP000009328"/>
    </source>
</evidence>
<dbReference type="AlphaFoldDB" id="K0KLZ7"/>
<evidence type="ECO:0000256" key="1">
    <source>
        <dbReference type="ARBA" id="ARBA00009003"/>
    </source>
</evidence>
<dbReference type="InParanoid" id="K0KLZ7"/>
<dbReference type="PANTHER" id="PTHR31834:SF1">
    <property type="entry name" value="INITIATION-SPECIFIC ALPHA-1,6-MANNOSYLTRANSFERASE"/>
    <property type="match status" value="1"/>
</dbReference>
<dbReference type="PANTHER" id="PTHR31834">
    <property type="entry name" value="INITIATION-SPECIFIC ALPHA-1,6-MANNOSYLTRANSFERASE"/>
    <property type="match status" value="1"/>
</dbReference>
<dbReference type="GO" id="GO:0000136">
    <property type="term" value="C:mannan polymerase complex"/>
    <property type="evidence" value="ECO:0007669"/>
    <property type="project" value="TreeGrafter"/>
</dbReference>
<dbReference type="SUPFAM" id="SSF53448">
    <property type="entry name" value="Nucleotide-diphospho-sugar transferases"/>
    <property type="match status" value="1"/>
</dbReference>
<dbReference type="InterPro" id="IPR039367">
    <property type="entry name" value="Och1-like"/>
</dbReference>
<protein>
    <submittedName>
        <fullName evidence="3">Initiation-specific alpha-1,6-mannosyltransferase</fullName>
        <ecNumber evidence="3">2.4.1.232</ecNumber>
    </submittedName>
</protein>
<dbReference type="Gene3D" id="3.90.550.20">
    <property type="match status" value="1"/>
</dbReference>
<dbReference type="InterPro" id="IPR007577">
    <property type="entry name" value="GlycoTrfase_DXD_sugar-bd_CS"/>
</dbReference>
<evidence type="ECO:0000256" key="2">
    <source>
        <dbReference type="SAM" id="Phobius"/>
    </source>
</evidence>
<dbReference type="HOGENOM" id="CLU_022381_5_2_1"/>
<dbReference type="InterPro" id="IPR029044">
    <property type="entry name" value="Nucleotide-diphossugar_trans"/>
</dbReference>
<keyword evidence="2" id="KW-1133">Transmembrane helix</keyword>
<dbReference type="GO" id="GO:0033164">
    <property type="term" value="F:initiation-specific glycolipid 1,6-alpha-mannosyltransferase activity"/>
    <property type="evidence" value="ECO:0007669"/>
    <property type="project" value="UniProtKB-EC"/>
</dbReference>
<dbReference type="GO" id="GO:0006487">
    <property type="term" value="P:protein N-linked glycosylation"/>
    <property type="evidence" value="ECO:0007669"/>
    <property type="project" value="TreeGrafter"/>
</dbReference>
<comment type="caution">
    <text evidence="3">The sequence shown here is derived from an EMBL/GenBank/DDBJ whole genome shotgun (WGS) entry which is preliminary data.</text>
</comment>
<sequence length="397" mass="46608">MKVNKKIVTIIPISIIIFLFLLTNGSQFKSIANQQAQQLYLKYSYNSVDEYRVATYNHDSLGELRRNLSIHFPYTKNTDEIPRNIWQMWKHDDVKSLDKGLQDLIETWQHQENFTYKLIPDNYLDVFINETFAETAPMVMEAFHKLPLIILKSDFMRYLLMFVYGGVYSDIDTSLHRNLTKWISYENTITPNLPNQIGLVMGIESDRDEKNWARNSMPRRLQYCQWTLQSKPGHPMYRELITRIVDLTLNHFDPKTMTLIKNGKTFDLNKGSNTKQSGILQWTGPATITDALFDYLNEVYKTSELLDPELDFKQDKMIDPNRDLNLLSKVKFEKLRGATHNEYIPVERPIGWQNFTKQVHPILFDDDVLLLPHISFGNREGGDLDYVMHHFKGSWKN</sequence>
<reference evidence="3 4" key="1">
    <citation type="journal article" date="2012" name="Eukaryot. Cell">
        <title>Draft genome sequence of Wickerhamomyces ciferrii NRRL Y-1031 F-60-10.</title>
        <authorList>
            <person name="Schneider J."/>
            <person name="Andrea H."/>
            <person name="Blom J."/>
            <person name="Jaenicke S."/>
            <person name="Ruckert C."/>
            <person name="Schorsch C."/>
            <person name="Szczepanowski R."/>
            <person name="Farwick M."/>
            <person name="Goesmann A."/>
            <person name="Puhler A."/>
            <person name="Schaffer S."/>
            <person name="Tauch A."/>
            <person name="Kohler T."/>
            <person name="Brinkrolf K."/>
        </authorList>
    </citation>
    <scope>NUCLEOTIDE SEQUENCE [LARGE SCALE GENOMIC DNA]</scope>
    <source>
        <strain evidence="4">ATCC 14091 / BCRC 22168 / CBS 111 / JCM 3599 / NBRC 0793 / NRRL Y-1031 F-60-10</strain>
    </source>
</reference>
<proteinExistence type="inferred from homology"/>
<keyword evidence="3" id="KW-0328">Glycosyltransferase</keyword>
<dbReference type="EC" id="2.4.1.232" evidence="3"/>
<dbReference type="Proteomes" id="UP000009328">
    <property type="component" value="Unassembled WGS sequence"/>
</dbReference>